<dbReference type="InterPro" id="IPR035969">
    <property type="entry name" value="Rab-GAP_TBC_sf"/>
</dbReference>
<accession>A0A0D0TQU7</accession>
<feature type="region of interest" description="Disordered" evidence="2">
    <location>
        <begin position="93"/>
        <end position="128"/>
    </location>
</feature>
<gene>
    <name evidence="5" type="ORF">I313_06187</name>
</gene>
<dbReference type="AlphaFoldDB" id="A0A0D0TQU7"/>
<reference evidence="5 6" key="1">
    <citation type="submission" date="2015-01" db="EMBL/GenBank/DDBJ databases">
        <title>The Genome Sequence of Cryptococcus gattii Ram5.</title>
        <authorList>
            <consortium name="The Broad Institute Genomics Platform"/>
            <person name="Cuomo C."/>
            <person name="Litvintseva A."/>
            <person name="Chen Y."/>
            <person name="Heitman J."/>
            <person name="Sun S."/>
            <person name="Springer D."/>
            <person name="Dromer F."/>
            <person name="Young S."/>
            <person name="Zeng Q."/>
            <person name="Gargeya S."/>
            <person name="Abouelleil A."/>
            <person name="Alvarado L."/>
            <person name="Chapman S.B."/>
            <person name="Gainer-Dewar J."/>
            <person name="Goldberg J."/>
            <person name="Griggs A."/>
            <person name="Gujja S."/>
            <person name="Hansen M."/>
            <person name="Howarth C."/>
            <person name="Imamovic A."/>
            <person name="Larimer J."/>
            <person name="Murphy C."/>
            <person name="Naylor J."/>
            <person name="Pearson M."/>
            <person name="Priest M."/>
            <person name="Roberts A."/>
            <person name="Saif S."/>
            <person name="Shea T."/>
            <person name="Sykes S."/>
            <person name="Wortman J."/>
            <person name="Nusbaum C."/>
            <person name="Birren B."/>
        </authorList>
    </citation>
    <scope>NUCLEOTIDE SEQUENCE [LARGE SCALE GENOMIC DNA]</scope>
    <source>
        <strain evidence="5 6">Ram5</strain>
    </source>
</reference>
<evidence type="ECO:0000256" key="3">
    <source>
        <dbReference type="SAM" id="Phobius"/>
    </source>
</evidence>
<feature type="region of interest" description="Disordered" evidence="2">
    <location>
        <begin position="195"/>
        <end position="215"/>
    </location>
</feature>
<keyword evidence="6" id="KW-1185">Reference proteome</keyword>
<proteinExistence type="predicted"/>
<protein>
    <recommendedName>
        <fullName evidence="4">Rab-GAP TBC domain-containing protein</fullName>
    </recommendedName>
</protein>
<evidence type="ECO:0000256" key="1">
    <source>
        <dbReference type="ARBA" id="ARBA00022468"/>
    </source>
</evidence>
<evidence type="ECO:0000256" key="2">
    <source>
        <dbReference type="SAM" id="MobiDB-lite"/>
    </source>
</evidence>
<name>A0A0D0TQU7_9TREE</name>
<dbReference type="GO" id="GO:0006888">
    <property type="term" value="P:endoplasmic reticulum to Golgi vesicle-mediated transport"/>
    <property type="evidence" value="ECO:0007669"/>
    <property type="project" value="TreeGrafter"/>
</dbReference>
<dbReference type="EMBL" id="KN847913">
    <property type="protein sequence ID" value="KIR37823.1"/>
    <property type="molecule type" value="Genomic_DNA"/>
</dbReference>
<dbReference type="Gene3D" id="1.10.472.80">
    <property type="entry name" value="Ypt/Rab-GAP domain of gyp1p, domain 3"/>
    <property type="match status" value="1"/>
</dbReference>
<keyword evidence="3" id="KW-1133">Transmembrane helix</keyword>
<dbReference type="InterPro" id="IPR045913">
    <property type="entry name" value="TBC20/Gyp8-like"/>
</dbReference>
<feature type="transmembrane region" description="Helical" evidence="3">
    <location>
        <begin position="517"/>
        <end position="534"/>
    </location>
</feature>
<feature type="domain" description="Rab-GAP TBC" evidence="4">
    <location>
        <begin position="50"/>
        <end position="337"/>
    </location>
</feature>
<organism evidence="5 6">
    <name type="scientific">Cryptococcus deuterogattii Ram5</name>
    <dbReference type="NCBI Taxonomy" id="1296110"/>
    <lineage>
        <taxon>Eukaryota</taxon>
        <taxon>Fungi</taxon>
        <taxon>Dikarya</taxon>
        <taxon>Basidiomycota</taxon>
        <taxon>Agaricomycotina</taxon>
        <taxon>Tremellomycetes</taxon>
        <taxon>Tremellales</taxon>
        <taxon>Cryptococcaceae</taxon>
        <taxon>Cryptococcus</taxon>
        <taxon>Cryptococcus gattii species complex</taxon>
    </lineage>
</organism>
<dbReference type="PROSITE" id="PS50086">
    <property type="entry name" value="TBC_RABGAP"/>
    <property type="match status" value="1"/>
</dbReference>
<keyword evidence="3" id="KW-0472">Membrane</keyword>
<keyword evidence="1" id="KW-0343">GTPase activation</keyword>
<dbReference type="SMART" id="SM00164">
    <property type="entry name" value="TBC"/>
    <property type="match status" value="1"/>
</dbReference>
<dbReference type="HOGENOM" id="CLU_024796_1_0_1"/>
<dbReference type="PANTHER" id="PTHR20913">
    <property type="entry name" value="TBC1 DOMAIN FAMILY MEMBER 20/GTPASE"/>
    <property type="match status" value="1"/>
</dbReference>
<dbReference type="GO" id="GO:0005789">
    <property type="term" value="C:endoplasmic reticulum membrane"/>
    <property type="evidence" value="ECO:0007669"/>
    <property type="project" value="TreeGrafter"/>
</dbReference>
<keyword evidence="3" id="KW-0812">Transmembrane</keyword>
<feature type="compositionally biased region" description="Basic and acidic residues" evidence="2">
    <location>
        <begin position="93"/>
        <end position="104"/>
    </location>
</feature>
<dbReference type="Pfam" id="PF00566">
    <property type="entry name" value="RabGAP-TBC"/>
    <property type="match status" value="2"/>
</dbReference>
<dbReference type="Gene3D" id="1.10.8.1310">
    <property type="match status" value="1"/>
</dbReference>
<dbReference type="GO" id="GO:0005096">
    <property type="term" value="F:GTPase activator activity"/>
    <property type="evidence" value="ECO:0007669"/>
    <property type="project" value="UniProtKB-KW"/>
</dbReference>
<evidence type="ECO:0000313" key="5">
    <source>
        <dbReference type="EMBL" id="KIR37823.1"/>
    </source>
</evidence>
<dbReference type="Proteomes" id="UP000053392">
    <property type="component" value="Unassembled WGS sequence"/>
</dbReference>
<evidence type="ECO:0000313" key="6">
    <source>
        <dbReference type="Proteomes" id="UP000053392"/>
    </source>
</evidence>
<sequence length="566" mass="63702">MPSIPPETQEKGDKPIHNPWLEVRSLWTNQAIQDGDLKALRRISALPGGFGGEEERRRAWAFLLGTSKLDTASSEAGSSKPAVNTQPILAEAAEEKPEEQKEQLEVEEDSKDSGGHQPHKDETQVKLDTDRSFVIYPKGISSENKLAMQEDLNDLIVNVLRKYPALSYFQQGYHDILSVLYLTFIPVKQDIRRPSFSSRRQTRSRSRSGRGTPTNVVEEKVTAEEGKLEFKPMPDQWPGPERDTQAWRDLRKCAESVSLNRLRDAMGSNLGGMMALLRILKRLLAHSDPELSHFSSLISPVPTLPFFALSWVLTLFSHDCDSLEPVQRMFDYLLARNPIAAVYLSTSILISKKSQMFEFAKKLGREYQEDPSLLHPLFVRLPPLYPDRPSSPNPPTSPLISTSKLELHDPDVNPYSAIRLSDVFQLADRLMEEYPWDGPLIRGREIMGPGSVMITYDQEWLEEEWTPEKALKCVDVDVVQPGAAVMDEDEPVPSPISRRVTNPDLWKVLKRVKPSTLVALGVVFLGVGMAVYGVKLGGRSVTWGRVVAGIWQRARKVYQESNLSPV</sequence>
<feature type="compositionally biased region" description="Basic and acidic residues" evidence="2">
    <location>
        <begin position="111"/>
        <end position="128"/>
    </location>
</feature>
<dbReference type="InterPro" id="IPR000195">
    <property type="entry name" value="Rab-GAP-TBC_dom"/>
</dbReference>
<evidence type="ECO:0000259" key="4">
    <source>
        <dbReference type="PROSITE" id="PS50086"/>
    </source>
</evidence>
<dbReference type="OrthoDB" id="206700at2759"/>
<dbReference type="PANTHER" id="PTHR20913:SF7">
    <property type="entry name" value="RE60063P"/>
    <property type="match status" value="1"/>
</dbReference>
<dbReference type="SUPFAM" id="SSF47923">
    <property type="entry name" value="Ypt/Rab-GAP domain of gyp1p"/>
    <property type="match status" value="2"/>
</dbReference>